<dbReference type="Gene3D" id="1.10.3360.10">
    <property type="entry name" value="VPA0735-like domain"/>
    <property type="match status" value="1"/>
</dbReference>
<feature type="domain" description="DUF1214" evidence="2">
    <location>
        <begin position="398"/>
        <end position="504"/>
    </location>
</feature>
<evidence type="ECO:0000313" key="4">
    <source>
        <dbReference type="EMBL" id="MCC2031068.1"/>
    </source>
</evidence>
<dbReference type="EMBL" id="JAGTTN010000001">
    <property type="protein sequence ID" value="MCC2031068.1"/>
    <property type="molecule type" value="Genomic_DNA"/>
</dbReference>
<feature type="region of interest" description="Disordered" evidence="1">
    <location>
        <begin position="446"/>
        <end position="465"/>
    </location>
</feature>
<feature type="domain" description="DUF1254" evidence="3">
    <location>
        <begin position="84"/>
        <end position="210"/>
    </location>
</feature>
<dbReference type="RefSeq" id="WP_229382943.1">
    <property type="nucleotide sequence ID" value="NZ_JAGTTN010000001.1"/>
</dbReference>
<accession>A0A9X1LSS7</accession>
<comment type="caution">
    <text evidence="4">The sequence shown here is derived from an EMBL/GenBank/DDBJ whole genome shotgun (WGS) entry which is preliminary data.</text>
</comment>
<sequence>MTKTRTGVSAETLASISTPDHIDTRLGPLDFVDGAPSEATAELLYDHWAFINGVKAFVDGYPGASLVGIRRGFRSIGVEDNSLLLFSELMDSASVFLTANTDTVYALGFLDLSDGPMIVDVPSIPAPSGFLGTVDDMWFRWITDMGLPGPDRGHGGRYLLVGPEFEGTLPDGGFFVSHSRTNRVILLLRAFMIDNDPSAALDAIHNRLRISHYTPGGMGTAVATFLAGDSPLAGPAPAEETIIVEGSHVSFNTVPPSDWSYWEVLKELIDDEPVGSGDPELLGMLAAVGISKGKEFAPDPRMRRILEQAVAVGNATARTITFAPRDDEEFSYYPGSRWINMLFKGGYDFLTPPPEITPDGVVAYEGDGARKIDSRIAFFYPATGVTPAMCMRLTGIGSQYLIATRDANGEFFDGARDYRITLPADIPQSRFWSVILYDRQTRSMLQTDQPHPSIGSQTGTVKANDDGSTTIHIGPTAPEGAETNWLQSIPGKGYFVTLRLYNPLQSFFDKSWRPSEIQPV</sequence>
<reference evidence="4" key="1">
    <citation type="submission" date="2021-04" db="EMBL/GenBank/DDBJ databases">
        <title>Microbacterium tenobrionis sp. nov. and Microbacterium allomyrinae sp. nov., isolated from larvae of Tenobrio molitor and Allomyrina dichotoma, respectively.</title>
        <authorList>
            <person name="Lee S.D."/>
        </authorList>
    </citation>
    <scope>NUCLEOTIDE SEQUENCE</scope>
    <source>
        <strain evidence="4">BWT-G7</strain>
    </source>
</reference>
<evidence type="ECO:0000259" key="2">
    <source>
        <dbReference type="Pfam" id="PF06742"/>
    </source>
</evidence>
<dbReference type="Gene3D" id="2.60.40.1610">
    <property type="entry name" value="Domain of unknown function DUF1254"/>
    <property type="match status" value="1"/>
</dbReference>
<dbReference type="SUPFAM" id="SSF160935">
    <property type="entry name" value="VPA0735-like"/>
    <property type="match status" value="1"/>
</dbReference>
<dbReference type="Proteomes" id="UP001139354">
    <property type="component" value="Unassembled WGS sequence"/>
</dbReference>
<dbReference type="InterPro" id="IPR037050">
    <property type="entry name" value="DUF1254_sf"/>
</dbReference>
<name>A0A9X1LSS7_9MICO</name>
<dbReference type="PANTHER" id="PTHR36509">
    <property type="entry name" value="BLL3101 PROTEIN"/>
    <property type="match status" value="1"/>
</dbReference>
<dbReference type="AlphaFoldDB" id="A0A9X1LSS7"/>
<dbReference type="Pfam" id="PF06742">
    <property type="entry name" value="DUF1214"/>
    <property type="match status" value="1"/>
</dbReference>
<dbReference type="Pfam" id="PF06863">
    <property type="entry name" value="DUF1254"/>
    <property type="match status" value="1"/>
</dbReference>
<evidence type="ECO:0000256" key="1">
    <source>
        <dbReference type="SAM" id="MobiDB-lite"/>
    </source>
</evidence>
<dbReference type="Gene3D" id="2.60.120.600">
    <property type="entry name" value="Domain of unknown function DUF1214, C-terminal domain"/>
    <property type="match status" value="1"/>
</dbReference>
<protein>
    <submittedName>
        <fullName evidence="4">DUF1254 domain-containing protein</fullName>
    </submittedName>
</protein>
<dbReference type="InterPro" id="IPR037049">
    <property type="entry name" value="DUF1214_C_sf"/>
</dbReference>
<organism evidence="4 5">
    <name type="scientific">Microbacterium allomyrinae</name>
    <dbReference type="NCBI Taxonomy" id="2830666"/>
    <lineage>
        <taxon>Bacteria</taxon>
        <taxon>Bacillati</taxon>
        <taxon>Actinomycetota</taxon>
        <taxon>Actinomycetes</taxon>
        <taxon>Micrococcales</taxon>
        <taxon>Microbacteriaceae</taxon>
        <taxon>Microbacterium</taxon>
    </lineage>
</organism>
<dbReference type="InterPro" id="IPR010679">
    <property type="entry name" value="DUF1254"/>
</dbReference>
<proteinExistence type="predicted"/>
<evidence type="ECO:0000313" key="5">
    <source>
        <dbReference type="Proteomes" id="UP001139354"/>
    </source>
</evidence>
<gene>
    <name evidence="4" type="ORF">KEC57_02615</name>
</gene>
<dbReference type="InterPro" id="IPR010621">
    <property type="entry name" value="DUF1214"/>
</dbReference>
<evidence type="ECO:0000259" key="3">
    <source>
        <dbReference type="Pfam" id="PF06863"/>
    </source>
</evidence>
<dbReference type="PANTHER" id="PTHR36509:SF3">
    <property type="entry name" value="SIGNAL PEPTIDE PROTEIN"/>
    <property type="match status" value="1"/>
</dbReference>
<keyword evidence="5" id="KW-1185">Reference proteome</keyword>